<dbReference type="InterPro" id="IPR002376">
    <property type="entry name" value="Formyl_transf_N"/>
</dbReference>
<comment type="catalytic activity">
    <reaction evidence="7 8">
        <text>L-methionyl-tRNA(fMet) + (6R)-10-formyltetrahydrofolate = N-formyl-L-methionyl-tRNA(fMet) + (6S)-5,6,7,8-tetrahydrofolate + H(+)</text>
        <dbReference type="Rhea" id="RHEA:24380"/>
        <dbReference type="Rhea" id="RHEA-COMP:9952"/>
        <dbReference type="Rhea" id="RHEA-COMP:9953"/>
        <dbReference type="ChEBI" id="CHEBI:15378"/>
        <dbReference type="ChEBI" id="CHEBI:57453"/>
        <dbReference type="ChEBI" id="CHEBI:78530"/>
        <dbReference type="ChEBI" id="CHEBI:78844"/>
        <dbReference type="ChEBI" id="CHEBI:195366"/>
        <dbReference type="EC" id="2.1.2.9"/>
    </reaction>
</comment>
<evidence type="ECO:0000256" key="5">
    <source>
        <dbReference type="ARBA" id="ARBA00022679"/>
    </source>
</evidence>
<dbReference type="EC" id="2.1.2.9" evidence="3 8"/>
<evidence type="ECO:0000256" key="4">
    <source>
        <dbReference type="ARBA" id="ARBA00016014"/>
    </source>
</evidence>
<reference evidence="11 12" key="1">
    <citation type="submission" date="2024-02" db="EMBL/GenBank/DDBJ databases">
        <title>New thermophilic sulfur-oxidizing bacteria from a hot springs of the Uzon caldera (Kamchatka, Russia).</title>
        <authorList>
            <person name="Dukat A.M."/>
            <person name="Elcheninov A.G."/>
            <person name="Frolov E.N."/>
        </authorList>
    </citation>
    <scope>NUCLEOTIDE SEQUENCE [LARGE SCALE GENOMIC DNA]</scope>
    <source>
        <strain evidence="11 12">AK1</strain>
    </source>
</reference>
<dbReference type="SUPFAM" id="SSF53328">
    <property type="entry name" value="Formyltransferase"/>
    <property type="match status" value="1"/>
</dbReference>
<dbReference type="RefSeq" id="WP_347307622.1">
    <property type="nucleotide sequence ID" value="NZ_JBAJEX010000002.1"/>
</dbReference>
<dbReference type="GO" id="GO:0004479">
    <property type="term" value="F:methionyl-tRNA formyltransferase activity"/>
    <property type="evidence" value="ECO:0007669"/>
    <property type="project" value="UniProtKB-EC"/>
</dbReference>
<evidence type="ECO:0000256" key="6">
    <source>
        <dbReference type="ARBA" id="ARBA00022917"/>
    </source>
</evidence>
<keyword evidence="5 8" id="KW-0808">Transferase</keyword>
<dbReference type="InterPro" id="IPR036477">
    <property type="entry name" value="Formyl_transf_N_sf"/>
</dbReference>
<accession>A0ABV0EGK7</accession>
<dbReference type="Gene3D" id="3.10.25.10">
    <property type="entry name" value="Formyl transferase, C-terminal domain"/>
    <property type="match status" value="1"/>
</dbReference>
<evidence type="ECO:0000256" key="3">
    <source>
        <dbReference type="ARBA" id="ARBA00012261"/>
    </source>
</evidence>
<evidence type="ECO:0000313" key="12">
    <source>
        <dbReference type="Proteomes" id="UP001482231"/>
    </source>
</evidence>
<feature type="binding site" evidence="8">
    <location>
        <begin position="109"/>
        <end position="112"/>
    </location>
    <ligand>
        <name>(6S)-5,6,7,8-tetrahydrofolate</name>
        <dbReference type="ChEBI" id="CHEBI:57453"/>
    </ligand>
</feature>
<keyword evidence="12" id="KW-1185">Reference proteome</keyword>
<proteinExistence type="inferred from homology"/>
<feature type="domain" description="Formyl transferase N-terminal" evidence="9">
    <location>
        <begin position="4"/>
        <end position="180"/>
    </location>
</feature>
<evidence type="ECO:0000313" key="11">
    <source>
        <dbReference type="EMBL" id="MEO1766524.1"/>
    </source>
</evidence>
<dbReference type="PANTHER" id="PTHR11138:SF5">
    <property type="entry name" value="METHIONYL-TRNA FORMYLTRANSFERASE, MITOCHONDRIAL"/>
    <property type="match status" value="1"/>
</dbReference>
<dbReference type="CDD" id="cd08646">
    <property type="entry name" value="FMT_core_Met-tRNA-FMT_N"/>
    <property type="match status" value="1"/>
</dbReference>
<dbReference type="InterPro" id="IPR037022">
    <property type="entry name" value="Formyl_trans_C_sf"/>
</dbReference>
<gene>
    <name evidence="8 11" type="primary">fmt</name>
    <name evidence="11" type="ORF">V6E02_04800</name>
</gene>
<comment type="function">
    <text evidence="1 8">Attaches a formyl group to the free amino group of methionyl-tRNA(fMet). The formyl group appears to play a dual role in the initiator identity of N-formylmethionyl-tRNA by promoting its recognition by IF2 and preventing the misappropriation of this tRNA by the elongation apparatus.</text>
</comment>
<evidence type="ECO:0000256" key="7">
    <source>
        <dbReference type="ARBA" id="ARBA00048558"/>
    </source>
</evidence>
<comment type="similarity">
    <text evidence="2 8">Belongs to the Fmt family.</text>
</comment>
<evidence type="ECO:0000259" key="10">
    <source>
        <dbReference type="Pfam" id="PF02911"/>
    </source>
</evidence>
<dbReference type="SUPFAM" id="SSF50486">
    <property type="entry name" value="FMT C-terminal domain-like"/>
    <property type="match status" value="1"/>
</dbReference>
<dbReference type="Pfam" id="PF02911">
    <property type="entry name" value="Formyl_trans_C"/>
    <property type="match status" value="1"/>
</dbReference>
<dbReference type="Pfam" id="PF00551">
    <property type="entry name" value="Formyl_trans_N"/>
    <property type="match status" value="1"/>
</dbReference>
<protein>
    <recommendedName>
        <fullName evidence="4 8">Methionyl-tRNA formyltransferase</fullName>
        <ecNumber evidence="3 8">2.1.2.9</ecNumber>
    </recommendedName>
</protein>
<dbReference type="InterPro" id="IPR041711">
    <property type="entry name" value="Met-tRNA-FMT_N"/>
</dbReference>
<dbReference type="InterPro" id="IPR011034">
    <property type="entry name" value="Formyl_transferase-like_C_sf"/>
</dbReference>
<evidence type="ECO:0000256" key="2">
    <source>
        <dbReference type="ARBA" id="ARBA00010699"/>
    </source>
</evidence>
<dbReference type="PROSITE" id="PS00373">
    <property type="entry name" value="GART"/>
    <property type="match status" value="1"/>
</dbReference>
<name>A0ABV0EGK7_9BURK</name>
<feature type="domain" description="Formyl transferase C-terminal" evidence="10">
    <location>
        <begin position="201"/>
        <end position="294"/>
    </location>
</feature>
<dbReference type="Proteomes" id="UP001482231">
    <property type="component" value="Unassembled WGS sequence"/>
</dbReference>
<comment type="caution">
    <text evidence="11">The sequence shown here is derived from an EMBL/GenBank/DDBJ whole genome shotgun (WGS) entry which is preliminary data.</text>
</comment>
<dbReference type="InterPro" id="IPR044135">
    <property type="entry name" value="Met-tRNA-FMT_C"/>
</dbReference>
<dbReference type="NCBIfam" id="TIGR00460">
    <property type="entry name" value="fmt"/>
    <property type="match status" value="1"/>
</dbReference>
<organism evidence="11 12">
    <name type="scientific">Thiobacter aerophilum</name>
    <dbReference type="NCBI Taxonomy" id="3121275"/>
    <lineage>
        <taxon>Bacteria</taxon>
        <taxon>Pseudomonadati</taxon>
        <taxon>Pseudomonadota</taxon>
        <taxon>Betaproteobacteria</taxon>
        <taxon>Burkholderiales</taxon>
        <taxon>Thiobacteraceae</taxon>
        <taxon>Thiobacter</taxon>
    </lineage>
</organism>
<keyword evidence="6 8" id="KW-0648">Protein biosynthesis</keyword>
<evidence type="ECO:0000256" key="1">
    <source>
        <dbReference type="ARBA" id="ARBA00002606"/>
    </source>
</evidence>
<dbReference type="EMBL" id="JBAJEX010000002">
    <property type="protein sequence ID" value="MEO1766524.1"/>
    <property type="molecule type" value="Genomic_DNA"/>
</dbReference>
<dbReference type="HAMAP" id="MF_00182">
    <property type="entry name" value="Formyl_trans"/>
    <property type="match status" value="1"/>
</dbReference>
<dbReference type="InterPro" id="IPR001555">
    <property type="entry name" value="GART_AS"/>
</dbReference>
<sequence length="309" mass="32585">MQLVFAGTPEFAAAALKSLTAAGHDILLVLTQPDRPAGRGLKPKPSPVKDFALKQGLPVAQPASLKDAAVQATLRKIQPQVMVVAAYGLILPPAVLSIPARGCLNIHASLLPRWRGAAPIQRALLAGDVETGITIMRMDAGLDTGPMLLQKKCPIAPEDTAGSLHDRLAALGAAAIVEALDRLDSLTPVAQDERLATYAAKLTKEEALIDWTQPAEAIARAVRAYNPFPVAYTWLDGERLRIWFARAEPGQAPAGEVVAVDRQGVRVGTGAGLLVITELQREGAKRLNAAAFAASGVLRPGMRLKPAPA</sequence>
<dbReference type="PANTHER" id="PTHR11138">
    <property type="entry name" value="METHIONYL-TRNA FORMYLTRANSFERASE"/>
    <property type="match status" value="1"/>
</dbReference>
<dbReference type="Gene3D" id="3.40.50.170">
    <property type="entry name" value="Formyl transferase, N-terminal domain"/>
    <property type="match status" value="1"/>
</dbReference>
<dbReference type="CDD" id="cd08704">
    <property type="entry name" value="Met_tRNA_FMT_C"/>
    <property type="match status" value="1"/>
</dbReference>
<evidence type="ECO:0000256" key="8">
    <source>
        <dbReference type="HAMAP-Rule" id="MF_00182"/>
    </source>
</evidence>
<dbReference type="InterPro" id="IPR005794">
    <property type="entry name" value="Fmt"/>
</dbReference>
<evidence type="ECO:0000259" key="9">
    <source>
        <dbReference type="Pfam" id="PF00551"/>
    </source>
</evidence>
<dbReference type="InterPro" id="IPR005793">
    <property type="entry name" value="Formyl_trans_C"/>
</dbReference>